<gene>
    <name evidence="1" type="ORF">GCM10011517_02410</name>
</gene>
<proteinExistence type="predicted"/>
<name>A0A917ABG8_9RHOB</name>
<sequence length="128" mass="13663">MLRPFIAVAGLATLTACSVPSTVPQSASLTRDVVKIDFGNGYICTGAKAEALQTETGWKGQLQGCPQTYDYQVTLLPGNNPVRYILVEGVKALGGEELFAPIAKVEVIRPDGRIVAFNSPPELPEDDD</sequence>
<dbReference type="PROSITE" id="PS51257">
    <property type="entry name" value="PROKAR_LIPOPROTEIN"/>
    <property type="match status" value="1"/>
</dbReference>
<organism evidence="1 2">
    <name type="scientific">Actibacterium pelagium</name>
    <dbReference type="NCBI Taxonomy" id="2029103"/>
    <lineage>
        <taxon>Bacteria</taxon>
        <taxon>Pseudomonadati</taxon>
        <taxon>Pseudomonadota</taxon>
        <taxon>Alphaproteobacteria</taxon>
        <taxon>Rhodobacterales</taxon>
        <taxon>Roseobacteraceae</taxon>
        <taxon>Actibacterium</taxon>
    </lineage>
</organism>
<reference evidence="1" key="1">
    <citation type="journal article" date="2014" name="Int. J. Syst. Evol. Microbiol.">
        <title>Complete genome sequence of Corynebacterium casei LMG S-19264T (=DSM 44701T), isolated from a smear-ripened cheese.</title>
        <authorList>
            <consortium name="US DOE Joint Genome Institute (JGI-PGF)"/>
            <person name="Walter F."/>
            <person name="Albersmeier A."/>
            <person name="Kalinowski J."/>
            <person name="Ruckert C."/>
        </authorList>
    </citation>
    <scope>NUCLEOTIDE SEQUENCE</scope>
    <source>
        <strain evidence="1">CGMCC 1.16012</strain>
    </source>
</reference>
<accession>A0A917ABG8</accession>
<dbReference type="AlphaFoldDB" id="A0A917ABG8"/>
<protein>
    <recommendedName>
        <fullName evidence="3">Lipoprotein</fullName>
    </recommendedName>
</protein>
<keyword evidence="2" id="KW-1185">Reference proteome</keyword>
<dbReference type="RefSeq" id="WP_095596813.1">
    <property type="nucleotide sequence ID" value="NZ_BMKN01000001.1"/>
</dbReference>
<evidence type="ECO:0008006" key="3">
    <source>
        <dbReference type="Google" id="ProtNLM"/>
    </source>
</evidence>
<dbReference type="EMBL" id="BMKN01000001">
    <property type="protein sequence ID" value="GGE38158.1"/>
    <property type="molecule type" value="Genomic_DNA"/>
</dbReference>
<evidence type="ECO:0000313" key="1">
    <source>
        <dbReference type="EMBL" id="GGE38158.1"/>
    </source>
</evidence>
<comment type="caution">
    <text evidence="1">The sequence shown here is derived from an EMBL/GenBank/DDBJ whole genome shotgun (WGS) entry which is preliminary data.</text>
</comment>
<evidence type="ECO:0000313" key="2">
    <source>
        <dbReference type="Proteomes" id="UP000606730"/>
    </source>
</evidence>
<dbReference type="Proteomes" id="UP000606730">
    <property type="component" value="Unassembled WGS sequence"/>
</dbReference>
<dbReference type="OrthoDB" id="7872928at2"/>
<reference evidence="1" key="2">
    <citation type="submission" date="2020-09" db="EMBL/GenBank/DDBJ databases">
        <authorList>
            <person name="Sun Q."/>
            <person name="Zhou Y."/>
        </authorList>
    </citation>
    <scope>NUCLEOTIDE SEQUENCE</scope>
    <source>
        <strain evidence="1">CGMCC 1.16012</strain>
    </source>
</reference>